<evidence type="ECO:0008006" key="4">
    <source>
        <dbReference type="Google" id="ProtNLM"/>
    </source>
</evidence>
<proteinExistence type="predicted"/>
<keyword evidence="1" id="KW-1133">Transmembrane helix</keyword>
<name>A0ABD5NRJ0_9EURY</name>
<dbReference type="RefSeq" id="WP_256533062.1">
    <property type="nucleotide sequence ID" value="NZ_CP101824.1"/>
</dbReference>
<dbReference type="GeneID" id="73902174"/>
<gene>
    <name evidence="2" type="ORF">ACFOUR_14395</name>
</gene>
<reference evidence="2 3" key="1">
    <citation type="journal article" date="2019" name="Int. J. Syst. Evol. Microbiol.">
        <title>The Global Catalogue of Microorganisms (GCM) 10K type strain sequencing project: providing services to taxonomists for standard genome sequencing and annotation.</title>
        <authorList>
            <consortium name="The Broad Institute Genomics Platform"/>
            <consortium name="The Broad Institute Genome Sequencing Center for Infectious Disease"/>
            <person name="Wu L."/>
            <person name="Ma J."/>
        </authorList>
    </citation>
    <scope>NUCLEOTIDE SEQUENCE [LARGE SCALE GENOMIC DNA]</scope>
    <source>
        <strain evidence="2 3">IBRC-M 10256</strain>
    </source>
</reference>
<dbReference type="AlphaFoldDB" id="A0ABD5NRJ0"/>
<dbReference type="Proteomes" id="UP001595846">
    <property type="component" value="Unassembled WGS sequence"/>
</dbReference>
<evidence type="ECO:0000256" key="1">
    <source>
        <dbReference type="SAM" id="Phobius"/>
    </source>
</evidence>
<evidence type="ECO:0000313" key="2">
    <source>
        <dbReference type="EMBL" id="MFC3959550.1"/>
    </source>
</evidence>
<keyword evidence="3" id="KW-1185">Reference proteome</keyword>
<comment type="caution">
    <text evidence="2">The sequence shown here is derived from an EMBL/GenBank/DDBJ whole genome shotgun (WGS) entry which is preliminary data.</text>
</comment>
<evidence type="ECO:0000313" key="3">
    <source>
        <dbReference type="Proteomes" id="UP001595846"/>
    </source>
</evidence>
<feature type="transmembrane region" description="Helical" evidence="1">
    <location>
        <begin position="60"/>
        <end position="83"/>
    </location>
</feature>
<keyword evidence="1" id="KW-0472">Membrane</keyword>
<keyword evidence="1" id="KW-0812">Transmembrane</keyword>
<dbReference type="EMBL" id="JBHSAQ010000013">
    <property type="protein sequence ID" value="MFC3959550.1"/>
    <property type="molecule type" value="Genomic_DNA"/>
</dbReference>
<sequence>MSTERPPTGRRSRLNPATVTGPLLVLTSIVTSLIAARVLGPSVRIRWSVGTHYGPEYASTGPVMLAFTVTVAGAVVTCLWIAKRVAGDGRPDARLVIELVGAAVGALLVATQVLVVGLNL</sequence>
<protein>
    <recommendedName>
        <fullName evidence="4">DUF1648 domain-containing protein</fullName>
    </recommendedName>
</protein>
<organism evidence="2 3">
    <name type="scientific">Halovivax cerinus</name>
    <dbReference type="NCBI Taxonomy" id="1487865"/>
    <lineage>
        <taxon>Archaea</taxon>
        <taxon>Methanobacteriati</taxon>
        <taxon>Methanobacteriota</taxon>
        <taxon>Stenosarchaea group</taxon>
        <taxon>Halobacteria</taxon>
        <taxon>Halobacteriales</taxon>
        <taxon>Natrialbaceae</taxon>
        <taxon>Halovivax</taxon>
    </lineage>
</organism>
<feature type="transmembrane region" description="Helical" evidence="1">
    <location>
        <begin position="21"/>
        <end position="40"/>
    </location>
</feature>
<feature type="transmembrane region" description="Helical" evidence="1">
    <location>
        <begin position="95"/>
        <end position="118"/>
    </location>
</feature>
<accession>A0ABD5NRJ0</accession>